<organism evidence="3">
    <name type="scientific">freshwater metagenome</name>
    <dbReference type="NCBI Taxonomy" id="449393"/>
    <lineage>
        <taxon>unclassified sequences</taxon>
        <taxon>metagenomes</taxon>
        <taxon>ecological metagenomes</taxon>
    </lineage>
</organism>
<dbReference type="PRINTS" id="PR00455">
    <property type="entry name" value="HTHTETR"/>
</dbReference>
<dbReference type="AlphaFoldDB" id="A0A6J6FVX1"/>
<dbReference type="InterPro" id="IPR036271">
    <property type="entry name" value="Tet_transcr_reg_TetR-rel_C_sf"/>
</dbReference>
<sequence length="209" mass="23592">MQVPKKKRQDGLATMQILLDAAVIELEAQGETGFDMDAVLAQTGVARSSLYHHFTNKNGLIAAAEIEIVRLTMHKENVAQRQLYEQTTSFEQLFDIVSLFMRADSTDRGIDVRRSRSRLMTAALHNKKVAEAITEAQRSESRYYAESMEIAQKNGVIRKDIDTLAVSYWIQGQFFGRILLDIAEEDDEVARQWVETSLVALKAVLSPNN</sequence>
<dbReference type="EMBL" id="CAEZUL010000008">
    <property type="protein sequence ID" value="CAB4591134.1"/>
    <property type="molecule type" value="Genomic_DNA"/>
</dbReference>
<dbReference type="InterPro" id="IPR001647">
    <property type="entry name" value="HTH_TetR"/>
</dbReference>
<dbReference type="PANTHER" id="PTHR30328:SF54">
    <property type="entry name" value="HTH-TYPE TRANSCRIPTIONAL REPRESSOR SCO4008"/>
    <property type="match status" value="1"/>
</dbReference>
<dbReference type="PROSITE" id="PS50977">
    <property type="entry name" value="HTH_TETR_2"/>
    <property type="match status" value="1"/>
</dbReference>
<evidence type="ECO:0000313" key="3">
    <source>
        <dbReference type="EMBL" id="CAB4591134.1"/>
    </source>
</evidence>
<dbReference type="GO" id="GO:0003677">
    <property type="term" value="F:DNA binding"/>
    <property type="evidence" value="ECO:0007669"/>
    <property type="project" value="UniProtKB-KW"/>
</dbReference>
<dbReference type="SUPFAM" id="SSF48498">
    <property type="entry name" value="Tetracyclin repressor-like, C-terminal domain"/>
    <property type="match status" value="1"/>
</dbReference>
<evidence type="ECO:0000256" key="1">
    <source>
        <dbReference type="ARBA" id="ARBA00023125"/>
    </source>
</evidence>
<dbReference type="PANTHER" id="PTHR30328">
    <property type="entry name" value="TRANSCRIPTIONAL REPRESSOR"/>
    <property type="match status" value="1"/>
</dbReference>
<keyword evidence="1" id="KW-0238">DNA-binding</keyword>
<dbReference type="SUPFAM" id="SSF46689">
    <property type="entry name" value="Homeodomain-like"/>
    <property type="match status" value="1"/>
</dbReference>
<dbReference type="InterPro" id="IPR050109">
    <property type="entry name" value="HTH-type_TetR-like_transc_reg"/>
</dbReference>
<evidence type="ECO:0000259" key="2">
    <source>
        <dbReference type="PROSITE" id="PS50977"/>
    </source>
</evidence>
<protein>
    <submittedName>
        <fullName evidence="3">Unannotated protein</fullName>
    </submittedName>
</protein>
<dbReference type="Pfam" id="PF00440">
    <property type="entry name" value="TetR_N"/>
    <property type="match status" value="1"/>
</dbReference>
<name>A0A6J6FVX1_9ZZZZ</name>
<reference evidence="3" key="1">
    <citation type="submission" date="2020-05" db="EMBL/GenBank/DDBJ databases">
        <authorList>
            <person name="Chiriac C."/>
            <person name="Salcher M."/>
            <person name="Ghai R."/>
            <person name="Kavagutti S V."/>
        </authorList>
    </citation>
    <scope>NUCLEOTIDE SEQUENCE</scope>
</reference>
<dbReference type="InterPro" id="IPR009057">
    <property type="entry name" value="Homeodomain-like_sf"/>
</dbReference>
<proteinExistence type="predicted"/>
<gene>
    <name evidence="3" type="ORF">UFOPK1808_00159</name>
</gene>
<feature type="domain" description="HTH tetR-type" evidence="2">
    <location>
        <begin position="12"/>
        <end position="72"/>
    </location>
</feature>
<dbReference type="Gene3D" id="1.10.357.10">
    <property type="entry name" value="Tetracycline Repressor, domain 2"/>
    <property type="match status" value="1"/>
</dbReference>
<accession>A0A6J6FVX1</accession>